<evidence type="ECO:0000256" key="3">
    <source>
        <dbReference type="ARBA" id="ARBA00008703"/>
    </source>
</evidence>
<dbReference type="PATRIC" id="fig|269796.9.peg.277"/>
<feature type="binding site" evidence="11">
    <location>
        <position position="111"/>
    </location>
    <ligand>
        <name>[4Fe-4S] cluster</name>
        <dbReference type="ChEBI" id="CHEBI:49883"/>
        <note>4Fe-4S-S-AdoMet</note>
    </ligand>
</feature>
<comment type="similarity">
    <text evidence="3">Belongs to the radical SAM superfamily. KamA family.</text>
</comment>
<keyword evidence="10 14" id="KW-0413">Isomerase</keyword>
<dbReference type="STRING" id="269796.Rru_A0224"/>
<evidence type="ECO:0000256" key="6">
    <source>
        <dbReference type="ARBA" id="ARBA00022723"/>
    </source>
</evidence>
<accession>Q2RXW6</accession>
<dbReference type="Gene3D" id="3.20.20.70">
    <property type="entry name" value="Aldolase class I"/>
    <property type="match status" value="1"/>
</dbReference>
<comment type="cofactor">
    <cofactor evidence="1 12">
        <name>pyridoxal 5'-phosphate</name>
        <dbReference type="ChEBI" id="CHEBI:597326"/>
    </cofactor>
</comment>
<dbReference type="SUPFAM" id="SSF102114">
    <property type="entry name" value="Radical SAM enzymes"/>
    <property type="match status" value="1"/>
</dbReference>
<dbReference type="InterPro" id="IPR058240">
    <property type="entry name" value="rSAM_sf"/>
</dbReference>
<sequence length="324" mass="34653">MTAPPSLRSLTDLAEAGLIAPERLAELAPVVARYALAIPAGLAQAIAEAGPDSALARQFVPSAAELTTLPEEITDPIGDHAHSPVKGLVHRYPDRVLLKPVHACPVYCRFCFRREHVGPGGESLSEAEMARVLAYIGDHREIWEVVLSGGDPMILSARRLDALLGALEAIPHIGSLRIHSRVPVLDPARITPAVIAALRRSKPVWLVIHANHPDEFTAAARACVASLADAGVPLLSQSVLLKGVNDDLATLTRLMRTFVANRIKPYYLHQTDMAPGTAHFRTSLDEGRALVAALRATASGLCQPTYVLDAPDGPGKRPIDVAWG</sequence>
<dbReference type="Proteomes" id="UP000001929">
    <property type="component" value="Chromosome"/>
</dbReference>
<dbReference type="InterPro" id="IPR022447">
    <property type="entry name" value="Lys_aminomutase-rel"/>
</dbReference>
<dbReference type="SFLD" id="SFLDG01070">
    <property type="entry name" value="PLP-dependent"/>
    <property type="match status" value="1"/>
</dbReference>
<dbReference type="CDD" id="cd01335">
    <property type="entry name" value="Radical_SAM"/>
    <property type="match status" value="1"/>
</dbReference>
<reference evidence="14 15" key="1">
    <citation type="journal article" date="2011" name="Stand. Genomic Sci.">
        <title>Complete genome sequence of Rhodospirillum rubrum type strain (S1).</title>
        <authorList>
            <person name="Munk A.C."/>
            <person name="Copeland A."/>
            <person name="Lucas S."/>
            <person name="Lapidus A."/>
            <person name="Del Rio T.G."/>
            <person name="Barry K."/>
            <person name="Detter J.C."/>
            <person name="Hammon N."/>
            <person name="Israni S."/>
            <person name="Pitluck S."/>
            <person name="Brettin T."/>
            <person name="Bruce D."/>
            <person name="Han C."/>
            <person name="Tapia R."/>
            <person name="Gilna P."/>
            <person name="Schmutz J."/>
            <person name="Larimer F."/>
            <person name="Land M."/>
            <person name="Kyrpides N.C."/>
            <person name="Mavromatis K."/>
            <person name="Richardson P."/>
            <person name="Rohde M."/>
            <person name="Goker M."/>
            <person name="Klenk H.P."/>
            <person name="Zhang Y."/>
            <person name="Roberts G.P."/>
            <person name="Reslewic S."/>
            <person name="Schwartz D.C."/>
        </authorList>
    </citation>
    <scope>NUCLEOTIDE SEQUENCE [LARGE SCALE GENOMIC DNA]</scope>
    <source>
        <strain evidence="15">ATCC 11170 / ATH 1.1.1 / DSM 467 / LMG 4362 / NCIMB 8255 / S1</strain>
    </source>
</reference>
<dbReference type="EMBL" id="CP000230">
    <property type="protein sequence ID" value="ABC21029.1"/>
    <property type="molecule type" value="Genomic_DNA"/>
</dbReference>
<dbReference type="PROSITE" id="PS51918">
    <property type="entry name" value="RADICAL_SAM"/>
    <property type="match status" value="1"/>
</dbReference>
<evidence type="ECO:0000256" key="8">
    <source>
        <dbReference type="ARBA" id="ARBA00023004"/>
    </source>
</evidence>
<dbReference type="HOGENOM" id="CLU_032161_2_0_5"/>
<keyword evidence="8" id="KW-0408">Iron</keyword>
<dbReference type="SFLD" id="SFLDS00029">
    <property type="entry name" value="Radical_SAM"/>
    <property type="match status" value="1"/>
</dbReference>
<dbReference type="PIRSF" id="PIRSF004911">
    <property type="entry name" value="DUF160"/>
    <property type="match status" value="1"/>
</dbReference>
<dbReference type="GO" id="GO:0050066">
    <property type="term" value="F:L-lysine 2,3-aminomutase activity"/>
    <property type="evidence" value="ECO:0007669"/>
    <property type="project" value="UniProtKB-EC"/>
</dbReference>
<keyword evidence="4 11" id="KW-0004">4Fe-4S</keyword>
<dbReference type="PANTHER" id="PTHR30538">
    <property type="entry name" value="LYSINE 2,3-AMINOMUTASE-RELATED"/>
    <property type="match status" value="1"/>
</dbReference>
<dbReference type="PANTHER" id="PTHR30538:SF1">
    <property type="entry name" value="L-LYSINE 2,3-AMINOMUTASE"/>
    <property type="match status" value="1"/>
</dbReference>
<name>Q2RXW6_RHORT</name>
<dbReference type="InterPro" id="IPR013785">
    <property type="entry name" value="Aldolase_TIM"/>
</dbReference>
<dbReference type="NCBIfam" id="TIGR00238">
    <property type="entry name" value="KamA family radical SAM protein"/>
    <property type="match status" value="1"/>
</dbReference>
<dbReference type="KEGG" id="rru:Rru_A0224"/>
<dbReference type="EC" id="5.4.3.2" evidence="14"/>
<comment type="cofactor">
    <cofactor evidence="2">
        <name>[4Fe-4S] cluster</name>
        <dbReference type="ChEBI" id="CHEBI:49883"/>
    </cofactor>
</comment>
<dbReference type="Pfam" id="PF04055">
    <property type="entry name" value="Radical_SAM"/>
    <property type="match status" value="1"/>
</dbReference>
<evidence type="ECO:0000259" key="13">
    <source>
        <dbReference type="PROSITE" id="PS51918"/>
    </source>
</evidence>
<keyword evidence="15" id="KW-1185">Reference proteome</keyword>
<evidence type="ECO:0000256" key="9">
    <source>
        <dbReference type="ARBA" id="ARBA00023014"/>
    </source>
</evidence>
<evidence type="ECO:0000256" key="7">
    <source>
        <dbReference type="ARBA" id="ARBA00022898"/>
    </source>
</evidence>
<evidence type="ECO:0000256" key="4">
    <source>
        <dbReference type="ARBA" id="ARBA00022485"/>
    </source>
</evidence>
<dbReference type="GO" id="GO:0046872">
    <property type="term" value="F:metal ion binding"/>
    <property type="evidence" value="ECO:0007669"/>
    <property type="project" value="UniProtKB-KW"/>
</dbReference>
<evidence type="ECO:0000256" key="12">
    <source>
        <dbReference type="PIRSR" id="PIRSR603739-50"/>
    </source>
</evidence>
<feature type="binding site" evidence="11">
    <location>
        <position position="104"/>
    </location>
    <ligand>
        <name>[4Fe-4S] cluster</name>
        <dbReference type="ChEBI" id="CHEBI:49883"/>
        <note>4Fe-4S-S-AdoMet</note>
    </ligand>
</feature>
<feature type="modified residue" description="N6-(pyridoxal phosphate)lysine" evidence="12">
    <location>
        <position position="316"/>
    </location>
</feature>
<keyword evidence="9 11" id="KW-0411">Iron-sulfur</keyword>
<dbReference type="InterPro" id="IPR007197">
    <property type="entry name" value="rSAM"/>
</dbReference>
<evidence type="ECO:0000313" key="15">
    <source>
        <dbReference type="Proteomes" id="UP000001929"/>
    </source>
</evidence>
<dbReference type="eggNOG" id="COG1509">
    <property type="taxonomic scope" value="Bacteria"/>
</dbReference>
<evidence type="ECO:0000256" key="10">
    <source>
        <dbReference type="ARBA" id="ARBA00023235"/>
    </source>
</evidence>
<dbReference type="InterPro" id="IPR003739">
    <property type="entry name" value="Lys_aminomutase/Glu_NH3_mut"/>
</dbReference>
<feature type="binding site" evidence="11">
    <location>
        <position position="108"/>
    </location>
    <ligand>
        <name>[4Fe-4S] cluster</name>
        <dbReference type="ChEBI" id="CHEBI:49883"/>
        <note>4Fe-4S-S-AdoMet</note>
    </ligand>
</feature>
<dbReference type="GO" id="GO:0051539">
    <property type="term" value="F:4 iron, 4 sulfur cluster binding"/>
    <property type="evidence" value="ECO:0007669"/>
    <property type="project" value="UniProtKB-KW"/>
</dbReference>
<evidence type="ECO:0000256" key="2">
    <source>
        <dbReference type="ARBA" id="ARBA00001966"/>
    </source>
</evidence>
<keyword evidence="7 12" id="KW-0663">Pyridoxal phosphate</keyword>
<evidence type="ECO:0000256" key="1">
    <source>
        <dbReference type="ARBA" id="ARBA00001933"/>
    </source>
</evidence>
<proteinExistence type="inferred from homology"/>
<evidence type="ECO:0000313" key="14">
    <source>
        <dbReference type="EMBL" id="ABC21029.1"/>
    </source>
</evidence>
<organism evidence="14 15">
    <name type="scientific">Rhodospirillum rubrum (strain ATCC 11170 / ATH 1.1.1 / DSM 467 / LMG 4362 / NCIMB 8255 / S1)</name>
    <dbReference type="NCBI Taxonomy" id="269796"/>
    <lineage>
        <taxon>Bacteria</taxon>
        <taxon>Pseudomonadati</taxon>
        <taxon>Pseudomonadota</taxon>
        <taxon>Alphaproteobacteria</taxon>
        <taxon>Rhodospirillales</taxon>
        <taxon>Rhodospirillaceae</taxon>
        <taxon>Rhodospirillum</taxon>
    </lineage>
</organism>
<evidence type="ECO:0000256" key="11">
    <source>
        <dbReference type="PIRSR" id="PIRSR004911-1"/>
    </source>
</evidence>
<protein>
    <submittedName>
        <fullName evidence="14">L-lysine 2,3-aminomutase</fullName>
        <ecNumber evidence="14">5.4.3.2</ecNumber>
    </submittedName>
</protein>
<keyword evidence="5" id="KW-0949">S-adenosyl-L-methionine</keyword>
<dbReference type="EnsemblBacteria" id="ABC21029">
    <property type="protein sequence ID" value="ABC21029"/>
    <property type="gene ID" value="Rru_A0224"/>
</dbReference>
<dbReference type="PhylomeDB" id="Q2RXW6"/>
<keyword evidence="6 11" id="KW-0479">Metal-binding</keyword>
<evidence type="ECO:0000256" key="5">
    <source>
        <dbReference type="ARBA" id="ARBA00022691"/>
    </source>
</evidence>
<dbReference type="NCBIfam" id="TIGR03822">
    <property type="entry name" value="AblA_like_2"/>
    <property type="match status" value="1"/>
</dbReference>
<dbReference type="RefSeq" id="WP_011387977.1">
    <property type="nucleotide sequence ID" value="NC_007643.1"/>
</dbReference>
<feature type="domain" description="Radical SAM core" evidence="13">
    <location>
        <begin position="90"/>
        <end position="305"/>
    </location>
</feature>
<dbReference type="AlphaFoldDB" id="Q2RXW6"/>
<gene>
    <name evidence="14" type="ordered locus">Rru_A0224</name>
</gene>